<name>A0A4Z2IPS9_9TELE</name>
<sequence>MCFVPDVFSRNALQVTGVDPTDVSALPPSVLADHGEHGGSSSRPPRESHVAARWVNRAGTADGTSVGPSVGVSESTQASSLRAPPSRIVRSSAAAPLDNVQPAAPSQPILRILKSRFNGNAPRGPVSSGCGRAAWAKLVLRRERREFSGKLPEGILCVTFSVEAVNAEVDSRTGAGHQDHGDQDETGSNIRNTDWDVLIRSSGPRERVC</sequence>
<proteinExistence type="predicted"/>
<dbReference type="EMBL" id="SRLO01000060">
    <property type="protein sequence ID" value="TNN79876.1"/>
    <property type="molecule type" value="Genomic_DNA"/>
</dbReference>
<feature type="region of interest" description="Disordered" evidence="1">
    <location>
        <begin position="19"/>
        <end position="86"/>
    </location>
</feature>
<keyword evidence="3" id="KW-1185">Reference proteome</keyword>
<evidence type="ECO:0000313" key="2">
    <source>
        <dbReference type="EMBL" id="TNN79876.1"/>
    </source>
</evidence>
<evidence type="ECO:0000313" key="3">
    <source>
        <dbReference type="Proteomes" id="UP000314294"/>
    </source>
</evidence>
<reference evidence="2 3" key="1">
    <citation type="submission" date="2019-03" db="EMBL/GenBank/DDBJ databases">
        <title>First draft genome of Liparis tanakae, snailfish: a comprehensive survey of snailfish specific genes.</title>
        <authorList>
            <person name="Kim W."/>
            <person name="Song I."/>
            <person name="Jeong J.-H."/>
            <person name="Kim D."/>
            <person name="Kim S."/>
            <person name="Ryu S."/>
            <person name="Song J.Y."/>
            <person name="Lee S.K."/>
        </authorList>
    </citation>
    <scope>NUCLEOTIDE SEQUENCE [LARGE SCALE GENOMIC DNA]</scope>
    <source>
        <tissue evidence="2">Muscle</tissue>
    </source>
</reference>
<accession>A0A4Z2IPS9</accession>
<organism evidence="2 3">
    <name type="scientific">Liparis tanakae</name>
    <name type="common">Tanaka's snailfish</name>
    <dbReference type="NCBI Taxonomy" id="230148"/>
    <lineage>
        <taxon>Eukaryota</taxon>
        <taxon>Metazoa</taxon>
        <taxon>Chordata</taxon>
        <taxon>Craniata</taxon>
        <taxon>Vertebrata</taxon>
        <taxon>Euteleostomi</taxon>
        <taxon>Actinopterygii</taxon>
        <taxon>Neopterygii</taxon>
        <taxon>Teleostei</taxon>
        <taxon>Neoteleostei</taxon>
        <taxon>Acanthomorphata</taxon>
        <taxon>Eupercaria</taxon>
        <taxon>Perciformes</taxon>
        <taxon>Cottioidei</taxon>
        <taxon>Cottales</taxon>
        <taxon>Liparidae</taxon>
        <taxon>Liparis</taxon>
    </lineage>
</organism>
<protein>
    <submittedName>
        <fullName evidence="2">Uncharacterized protein</fullName>
    </submittedName>
</protein>
<comment type="caution">
    <text evidence="2">The sequence shown here is derived from an EMBL/GenBank/DDBJ whole genome shotgun (WGS) entry which is preliminary data.</text>
</comment>
<dbReference type="Proteomes" id="UP000314294">
    <property type="component" value="Unassembled WGS sequence"/>
</dbReference>
<dbReference type="AlphaFoldDB" id="A0A4Z2IPS9"/>
<evidence type="ECO:0000256" key="1">
    <source>
        <dbReference type="SAM" id="MobiDB-lite"/>
    </source>
</evidence>
<gene>
    <name evidence="2" type="ORF">EYF80_009913</name>
</gene>
<feature type="compositionally biased region" description="Polar residues" evidence="1">
    <location>
        <begin position="62"/>
        <end position="80"/>
    </location>
</feature>
<feature type="region of interest" description="Disordered" evidence="1">
    <location>
        <begin position="171"/>
        <end position="194"/>
    </location>
</feature>